<evidence type="ECO:0000256" key="1">
    <source>
        <dbReference type="SAM" id="Phobius"/>
    </source>
</evidence>
<organism evidence="2 3">
    <name type="scientific">Sulfitobacter dubius</name>
    <dbReference type="NCBI Taxonomy" id="218673"/>
    <lineage>
        <taxon>Bacteria</taxon>
        <taxon>Pseudomonadati</taxon>
        <taxon>Pseudomonadota</taxon>
        <taxon>Alphaproteobacteria</taxon>
        <taxon>Rhodobacterales</taxon>
        <taxon>Roseobacteraceae</taxon>
        <taxon>Sulfitobacter</taxon>
    </lineage>
</organism>
<keyword evidence="1" id="KW-0472">Membrane</keyword>
<dbReference type="Proteomes" id="UP000831019">
    <property type="component" value="Chromosome"/>
</dbReference>
<keyword evidence="1" id="KW-1133">Transmembrane helix</keyword>
<proteinExistence type="predicted"/>
<dbReference type="EMBL" id="CP085144">
    <property type="protein sequence ID" value="UOA15568.1"/>
    <property type="molecule type" value="Genomic_DNA"/>
</dbReference>
<accession>A0ABY3ZLZ8</accession>
<feature type="transmembrane region" description="Helical" evidence="1">
    <location>
        <begin position="34"/>
        <end position="52"/>
    </location>
</feature>
<evidence type="ECO:0000313" key="3">
    <source>
        <dbReference type="Proteomes" id="UP000831019"/>
    </source>
</evidence>
<reference evidence="3" key="1">
    <citation type="journal article" date="2022" name="Microorganisms">
        <title>Beyond the ABCs#Discovery of Three New Plasmid Types in Rhodobacterales (RepQ, RepY, RepW).</title>
        <authorList>
            <person name="Freese H.M."/>
            <person name="Ringel V."/>
            <person name="Overmann J."/>
            <person name="Petersen J."/>
        </authorList>
    </citation>
    <scope>NUCLEOTIDE SEQUENCE [LARGE SCALE GENOMIC DNA]</scope>
    <source>
        <strain evidence="3">DSM 109990</strain>
    </source>
</reference>
<sequence>MGHAGVFNGSHSRHFNVLRGGQRRRQANTTTARLAFDIFAYIGVVGHCCFLLRLRRCGHLMAHVMRRLRAVMHPALRVNRRGREQQ</sequence>
<protein>
    <submittedName>
        <fullName evidence="2">Uncharacterized protein</fullName>
    </submittedName>
</protein>
<keyword evidence="3" id="KW-1185">Reference proteome</keyword>
<name>A0ABY3ZLZ8_9RHOB</name>
<gene>
    <name evidence="2" type="ORF">DSM109990_02410</name>
</gene>
<keyword evidence="1" id="KW-0812">Transmembrane</keyword>
<evidence type="ECO:0000313" key="2">
    <source>
        <dbReference type="EMBL" id="UOA15568.1"/>
    </source>
</evidence>